<sequence>MEACQHECCNIRGYPFPSPLPPSMWPCHPPPQSYWNDDVDRFSRMHRMNFRDPMVDYHEDHSRRRCIALQPPSVRYHRRGPPPMLMGHHHGQPSPPLLGHHHEQPPLLGHHGQPPLLMGHRREQPPLLLGHHHEPPPSYFPPPCDYGYQHGYYHENPNGCRTM</sequence>
<organism evidence="2 3">
    <name type="scientific">Capsicum baccatum</name>
    <name type="common">Peruvian pepper</name>
    <dbReference type="NCBI Taxonomy" id="33114"/>
    <lineage>
        <taxon>Eukaryota</taxon>
        <taxon>Viridiplantae</taxon>
        <taxon>Streptophyta</taxon>
        <taxon>Embryophyta</taxon>
        <taxon>Tracheophyta</taxon>
        <taxon>Spermatophyta</taxon>
        <taxon>Magnoliopsida</taxon>
        <taxon>eudicotyledons</taxon>
        <taxon>Gunneridae</taxon>
        <taxon>Pentapetalae</taxon>
        <taxon>asterids</taxon>
        <taxon>lamiids</taxon>
        <taxon>Solanales</taxon>
        <taxon>Solanaceae</taxon>
        <taxon>Solanoideae</taxon>
        <taxon>Capsiceae</taxon>
        <taxon>Capsicum</taxon>
    </lineage>
</organism>
<keyword evidence="3" id="KW-1185">Reference proteome</keyword>
<name>A0A2G2VAT6_CAPBA</name>
<dbReference type="EMBL" id="MLFT02000060">
    <property type="protein sequence ID" value="PHT30018.1"/>
    <property type="molecule type" value="Genomic_DNA"/>
</dbReference>
<gene>
    <name evidence="2" type="ORF">CQW23_30407</name>
</gene>
<dbReference type="OrthoDB" id="1303107at2759"/>
<evidence type="ECO:0000313" key="2">
    <source>
        <dbReference type="EMBL" id="PHT30018.1"/>
    </source>
</evidence>
<evidence type="ECO:0000313" key="3">
    <source>
        <dbReference type="Proteomes" id="UP000224567"/>
    </source>
</evidence>
<dbReference type="Proteomes" id="UP000224567">
    <property type="component" value="Unassembled WGS sequence"/>
</dbReference>
<feature type="region of interest" description="Disordered" evidence="1">
    <location>
        <begin position="83"/>
        <end position="113"/>
    </location>
</feature>
<accession>A0A2G2VAT6</accession>
<comment type="caution">
    <text evidence="2">The sequence shown here is derived from an EMBL/GenBank/DDBJ whole genome shotgun (WGS) entry which is preliminary data.</text>
</comment>
<evidence type="ECO:0000256" key="1">
    <source>
        <dbReference type="SAM" id="MobiDB-lite"/>
    </source>
</evidence>
<dbReference type="AlphaFoldDB" id="A0A2G2VAT6"/>
<proteinExistence type="predicted"/>
<reference evidence="2 3" key="1">
    <citation type="journal article" date="2017" name="Genome Biol.">
        <title>New reference genome sequences of hot pepper reveal the massive evolution of plant disease-resistance genes by retroduplication.</title>
        <authorList>
            <person name="Kim S."/>
            <person name="Park J."/>
            <person name="Yeom S.I."/>
            <person name="Kim Y.M."/>
            <person name="Seo E."/>
            <person name="Kim K.T."/>
            <person name="Kim M.S."/>
            <person name="Lee J.M."/>
            <person name="Cheong K."/>
            <person name="Shin H.S."/>
            <person name="Kim S.B."/>
            <person name="Han K."/>
            <person name="Lee J."/>
            <person name="Park M."/>
            <person name="Lee H.A."/>
            <person name="Lee H.Y."/>
            <person name="Lee Y."/>
            <person name="Oh S."/>
            <person name="Lee J.H."/>
            <person name="Choi E."/>
            <person name="Choi E."/>
            <person name="Lee S.E."/>
            <person name="Jeon J."/>
            <person name="Kim H."/>
            <person name="Choi G."/>
            <person name="Song H."/>
            <person name="Lee J."/>
            <person name="Lee S.C."/>
            <person name="Kwon J.K."/>
            <person name="Lee H.Y."/>
            <person name="Koo N."/>
            <person name="Hong Y."/>
            <person name="Kim R.W."/>
            <person name="Kang W.H."/>
            <person name="Huh J.H."/>
            <person name="Kang B.C."/>
            <person name="Yang T.J."/>
            <person name="Lee Y.H."/>
            <person name="Bennetzen J.L."/>
            <person name="Choi D."/>
        </authorList>
    </citation>
    <scope>NUCLEOTIDE SEQUENCE [LARGE SCALE GENOMIC DNA]</scope>
    <source>
        <strain evidence="3">cv. PBC81</strain>
    </source>
</reference>
<reference evidence="3" key="2">
    <citation type="journal article" date="2017" name="J. Anim. Genet.">
        <title>Multiple reference genome sequences of hot pepper reveal the massive evolution of plant disease resistance genes by retroduplication.</title>
        <authorList>
            <person name="Kim S."/>
            <person name="Park J."/>
            <person name="Yeom S.-I."/>
            <person name="Kim Y.-M."/>
            <person name="Seo E."/>
            <person name="Kim K.-T."/>
            <person name="Kim M.-S."/>
            <person name="Lee J.M."/>
            <person name="Cheong K."/>
            <person name="Shin H.-S."/>
            <person name="Kim S.-B."/>
            <person name="Han K."/>
            <person name="Lee J."/>
            <person name="Park M."/>
            <person name="Lee H.-A."/>
            <person name="Lee H.-Y."/>
            <person name="Lee Y."/>
            <person name="Oh S."/>
            <person name="Lee J.H."/>
            <person name="Choi E."/>
            <person name="Choi E."/>
            <person name="Lee S.E."/>
            <person name="Jeon J."/>
            <person name="Kim H."/>
            <person name="Choi G."/>
            <person name="Song H."/>
            <person name="Lee J."/>
            <person name="Lee S.-C."/>
            <person name="Kwon J.-K."/>
            <person name="Lee H.-Y."/>
            <person name="Koo N."/>
            <person name="Hong Y."/>
            <person name="Kim R.W."/>
            <person name="Kang W.-H."/>
            <person name="Huh J.H."/>
            <person name="Kang B.-C."/>
            <person name="Yang T.-J."/>
            <person name="Lee Y.-H."/>
            <person name="Bennetzen J.L."/>
            <person name="Choi D."/>
        </authorList>
    </citation>
    <scope>NUCLEOTIDE SEQUENCE [LARGE SCALE GENOMIC DNA]</scope>
    <source>
        <strain evidence="3">cv. PBC81</strain>
    </source>
</reference>
<protein>
    <submittedName>
        <fullName evidence="2">Uncharacterized protein</fullName>
    </submittedName>
</protein>